<dbReference type="InterPro" id="IPR009057">
    <property type="entry name" value="Homeodomain-like_sf"/>
</dbReference>
<sequence length="191" mass="22269">MARKKVILREQILDAAYHIVKTSGFHRLTARHIANDMHCSTQPIYLEFANMVDLKQQVYYRIEKEMMGWMIRKEPYDSDPLISLCFGYIEFANVETGLYKTISVDQCEIKPLFQDFIRTTFLSAMTEDEKYATLPREKKEAILSQLWLLTTGIASATASHLVDLDKETCRELLENQIQFLLEKDSLKDVFD</sequence>
<dbReference type="RefSeq" id="WP_009489238.1">
    <property type="nucleotide sequence ID" value="NZ_AMYT01000011.1"/>
</dbReference>
<dbReference type="AlphaFoldDB" id="K8Z9H2"/>
<dbReference type="STRING" id="1234409.C683_0460"/>
<keyword evidence="2" id="KW-1185">Reference proteome</keyword>
<reference evidence="1 2" key="1">
    <citation type="journal article" date="2013" name="Genome Announc.">
        <title>Draft Genome Sequence of Catellicoccus marimammalium, a Novel Species Commonly Found in Gull Feces.</title>
        <authorList>
            <person name="Weigand M.R."/>
            <person name="Ryu H."/>
            <person name="Bozcek L."/>
            <person name="Konstantinidis K.T."/>
            <person name="Santo Domingo J.W."/>
        </authorList>
    </citation>
    <scope>NUCLEOTIDE SEQUENCE [LARGE SCALE GENOMIC DNA]</scope>
    <source>
        <strain evidence="1 2">M35/04/3</strain>
    </source>
</reference>
<dbReference type="OrthoDB" id="66596at2"/>
<dbReference type="eggNOG" id="COG1309">
    <property type="taxonomic scope" value="Bacteria"/>
</dbReference>
<protein>
    <submittedName>
        <fullName evidence="1">Putative transcriptional regulator, TetR family</fullName>
    </submittedName>
</protein>
<evidence type="ECO:0000313" key="1">
    <source>
        <dbReference type="EMBL" id="EKU27679.1"/>
    </source>
</evidence>
<accession>K8Z9H2</accession>
<gene>
    <name evidence="1" type="ORF">C683_0460</name>
</gene>
<dbReference type="Gene3D" id="1.10.357.10">
    <property type="entry name" value="Tetracycline Repressor, domain 2"/>
    <property type="match status" value="1"/>
</dbReference>
<dbReference type="Proteomes" id="UP000016057">
    <property type="component" value="Unassembled WGS sequence"/>
</dbReference>
<dbReference type="SUPFAM" id="SSF46689">
    <property type="entry name" value="Homeodomain-like"/>
    <property type="match status" value="1"/>
</dbReference>
<name>K8Z9H2_9ENTE</name>
<comment type="caution">
    <text evidence="1">The sequence shown here is derived from an EMBL/GenBank/DDBJ whole genome shotgun (WGS) entry which is preliminary data.</text>
</comment>
<evidence type="ECO:0000313" key="2">
    <source>
        <dbReference type="Proteomes" id="UP000016057"/>
    </source>
</evidence>
<organism evidence="1 2">
    <name type="scientific">Catellicoccus marimammalium M35/04/3</name>
    <dbReference type="NCBI Taxonomy" id="1234409"/>
    <lineage>
        <taxon>Bacteria</taxon>
        <taxon>Bacillati</taxon>
        <taxon>Bacillota</taxon>
        <taxon>Bacilli</taxon>
        <taxon>Lactobacillales</taxon>
        <taxon>Enterococcaceae</taxon>
        <taxon>Catellicoccus</taxon>
    </lineage>
</organism>
<dbReference type="EMBL" id="AMYT01000011">
    <property type="protein sequence ID" value="EKU27679.1"/>
    <property type="molecule type" value="Genomic_DNA"/>
</dbReference>
<proteinExistence type="predicted"/>